<dbReference type="EMBL" id="LR593887">
    <property type="protein sequence ID" value="VTS08368.1"/>
    <property type="molecule type" value="Genomic_DNA"/>
</dbReference>
<dbReference type="AlphaFoldDB" id="A0A6C2YVI0"/>
<dbReference type="InParanoid" id="A0A6C2YVI0"/>
<name>A0A6C2YVI0_9BACT</name>
<gene>
    <name evidence="1" type="ORF">GMBLW1_36870</name>
</gene>
<dbReference type="KEGG" id="tim:GMBLW1_36870"/>
<accession>A0A6C2YVI0</accession>
<dbReference type="Proteomes" id="UP000464378">
    <property type="component" value="Chromosome"/>
</dbReference>
<evidence type="ECO:0000313" key="1">
    <source>
        <dbReference type="EMBL" id="VIP05506.1"/>
    </source>
</evidence>
<evidence type="ECO:0000313" key="2">
    <source>
        <dbReference type="Proteomes" id="UP000464378"/>
    </source>
</evidence>
<sequence length="50" mass="5652">MKPILFHPEAANEANDAVDFYDERRAGLGESFRLDLSGVLKQIAGIPHWR</sequence>
<proteinExistence type="predicted"/>
<dbReference type="RefSeq" id="WP_162660571.1">
    <property type="nucleotide sequence ID" value="NZ_LR593887.1"/>
</dbReference>
<protein>
    <submittedName>
        <fullName evidence="1">Uncharacterized protein</fullName>
    </submittedName>
</protein>
<reference evidence="1" key="1">
    <citation type="submission" date="2019-04" db="EMBL/GenBank/DDBJ databases">
        <authorList>
            <consortium name="Science for Life Laboratories"/>
        </authorList>
    </citation>
    <scope>NUCLEOTIDE SEQUENCE</scope>
    <source>
        <strain evidence="1">MBLW1</strain>
    </source>
</reference>
<dbReference type="EMBL" id="LR586016">
    <property type="protein sequence ID" value="VIP05506.1"/>
    <property type="molecule type" value="Genomic_DNA"/>
</dbReference>
<organism evidence="1">
    <name type="scientific">Tuwongella immobilis</name>
    <dbReference type="NCBI Taxonomy" id="692036"/>
    <lineage>
        <taxon>Bacteria</taxon>
        <taxon>Pseudomonadati</taxon>
        <taxon>Planctomycetota</taxon>
        <taxon>Planctomycetia</taxon>
        <taxon>Gemmatales</taxon>
        <taxon>Gemmataceae</taxon>
        <taxon>Tuwongella</taxon>
    </lineage>
</organism>
<keyword evidence="2" id="KW-1185">Reference proteome</keyword>